<accession>A0ABU5RA63</accession>
<reference evidence="2 3" key="1">
    <citation type="submission" date="2023-12" db="EMBL/GenBank/DDBJ databases">
        <title>Amycolatopsis sp. V23-08.</title>
        <authorList>
            <person name="Somphong A."/>
        </authorList>
    </citation>
    <scope>NUCLEOTIDE SEQUENCE [LARGE SCALE GENOMIC DNA]</scope>
    <source>
        <strain evidence="2 3">V23-08</strain>
    </source>
</reference>
<keyword evidence="1" id="KW-1133">Transmembrane helix</keyword>
<proteinExistence type="predicted"/>
<feature type="transmembrane region" description="Helical" evidence="1">
    <location>
        <begin position="79"/>
        <end position="100"/>
    </location>
</feature>
<evidence type="ECO:0000313" key="3">
    <source>
        <dbReference type="Proteomes" id="UP001304298"/>
    </source>
</evidence>
<gene>
    <name evidence="2" type="ORF">VA596_26695</name>
</gene>
<keyword evidence="1" id="KW-0472">Membrane</keyword>
<keyword evidence="3" id="KW-1185">Reference proteome</keyword>
<evidence type="ECO:0008006" key="4">
    <source>
        <dbReference type="Google" id="ProtNLM"/>
    </source>
</evidence>
<name>A0ABU5RA63_9PSEU</name>
<evidence type="ECO:0000313" key="2">
    <source>
        <dbReference type="EMBL" id="MEA5363147.1"/>
    </source>
</evidence>
<evidence type="ECO:0000256" key="1">
    <source>
        <dbReference type="SAM" id="Phobius"/>
    </source>
</evidence>
<dbReference type="EMBL" id="JAYFSI010000006">
    <property type="protein sequence ID" value="MEA5363147.1"/>
    <property type="molecule type" value="Genomic_DNA"/>
</dbReference>
<dbReference type="RefSeq" id="WP_323330901.1">
    <property type="nucleotide sequence ID" value="NZ_JAYFSI010000006.1"/>
</dbReference>
<feature type="transmembrane region" description="Helical" evidence="1">
    <location>
        <begin position="106"/>
        <end position="126"/>
    </location>
</feature>
<protein>
    <recommendedName>
        <fullName evidence="4">Integral membrane protein</fullName>
    </recommendedName>
</protein>
<dbReference type="Proteomes" id="UP001304298">
    <property type="component" value="Unassembled WGS sequence"/>
</dbReference>
<sequence length="138" mass="14263">MTGTVLGERTKAGWAWAMRVAATGEVLLVLLQAATAGQLLEGVASARTLHGAGAIPVSVFAVAELVVAAVLWRQGRSPAWPVWASAALVVMTVVQAMLGGMGNRALHVPFGVGLVVLASVLAAWSWRSRPSTVERAAP</sequence>
<organism evidence="2 3">
    <name type="scientific">Amycolatopsis heterodermiae</name>
    <dbReference type="NCBI Taxonomy" id="3110235"/>
    <lineage>
        <taxon>Bacteria</taxon>
        <taxon>Bacillati</taxon>
        <taxon>Actinomycetota</taxon>
        <taxon>Actinomycetes</taxon>
        <taxon>Pseudonocardiales</taxon>
        <taxon>Pseudonocardiaceae</taxon>
        <taxon>Amycolatopsis</taxon>
    </lineage>
</organism>
<feature type="transmembrane region" description="Helical" evidence="1">
    <location>
        <begin position="52"/>
        <end position="72"/>
    </location>
</feature>
<comment type="caution">
    <text evidence="2">The sequence shown here is derived from an EMBL/GenBank/DDBJ whole genome shotgun (WGS) entry which is preliminary data.</text>
</comment>
<keyword evidence="1" id="KW-0812">Transmembrane</keyword>